<proteinExistence type="predicted"/>
<organism evidence="4 5">
    <name type="scientific">Emiliania huxleyi (strain CCMP1516)</name>
    <dbReference type="NCBI Taxonomy" id="280463"/>
    <lineage>
        <taxon>Eukaryota</taxon>
        <taxon>Haptista</taxon>
        <taxon>Haptophyta</taxon>
        <taxon>Prymnesiophyceae</taxon>
        <taxon>Isochrysidales</taxon>
        <taxon>Noelaerhabdaceae</taxon>
        <taxon>Emiliania</taxon>
    </lineage>
</organism>
<dbReference type="RefSeq" id="XP_005774301.1">
    <property type="nucleotide sequence ID" value="XM_005774244.1"/>
</dbReference>
<protein>
    <recommendedName>
        <fullName evidence="3">RING-type domain-containing protein</fullName>
    </recommendedName>
</protein>
<name>A0A0D3JED7_EMIH1</name>
<sequence length="251" mass="27191">MASDLEAASAHVFYALGRRIRAIDVDLIGLVNGDVEIGAPVPALPYRQFKKKLKILRMGASGFLAEGGGSVPRSGDIDLAFWSFVSGWLARLDRQWKTAVRTVLTLRGEDDPALSERAQALHAWAELTRTGVRKIVKKVNKLKGEGDLRLRPVLDYAFTRGFLGSQLEMIFSTDKRPSCPALDPASLAPVAPAECGHAMCAPCFARIAGAAAEAEEAVRCPICRRRVRSPAKPLTAPPRRSPRLLSPPAEA</sequence>
<evidence type="ECO:0000256" key="1">
    <source>
        <dbReference type="PROSITE-ProRule" id="PRU00175"/>
    </source>
</evidence>
<evidence type="ECO:0000259" key="3">
    <source>
        <dbReference type="PROSITE" id="PS50089"/>
    </source>
</evidence>
<dbReference type="PROSITE" id="PS50089">
    <property type="entry name" value="ZF_RING_2"/>
    <property type="match status" value="1"/>
</dbReference>
<dbReference type="PaxDb" id="2903-EOD21872"/>
<dbReference type="KEGG" id="ehx:EMIHUDRAFT_255189"/>
<evidence type="ECO:0000313" key="5">
    <source>
        <dbReference type="Proteomes" id="UP000013827"/>
    </source>
</evidence>
<feature type="compositionally biased region" description="Low complexity" evidence="2">
    <location>
        <begin position="233"/>
        <end position="251"/>
    </location>
</feature>
<keyword evidence="1" id="KW-0863">Zinc-finger</keyword>
<accession>A0A0D3JED7</accession>
<feature type="domain" description="RING-type" evidence="3">
    <location>
        <begin position="179"/>
        <end position="224"/>
    </location>
</feature>
<evidence type="ECO:0000256" key="2">
    <source>
        <dbReference type="SAM" id="MobiDB-lite"/>
    </source>
</evidence>
<dbReference type="EnsemblProtists" id="EOD21872">
    <property type="protein sequence ID" value="EOD21872"/>
    <property type="gene ID" value="EMIHUDRAFT_255189"/>
</dbReference>
<dbReference type="Proteomes" id="UP000013827">
    <property type="component" value="Unassembled WGS sequence"/>
</dbReference>
<dbReference type="GO" id="GO:0008270">
    <property type="term" value="F:zinc ion binding"/>
    <property type="evidence" value="ECO:0007669"/>
    <property type="project" value="UniProtKB-KW"/>
</dbReference>
<keyword evidence="1" id="KW-0479">Metal-binding</keyword>
<keyword evidence="5" id="KW-1185">Reference proteome</keyword>
<reference evidence="5" key="1">
    <citation type="journal article" date="2013" name="Nature">
        <title>Pan genome of the phytoplankton Emiliania underpins its global distribution.</title>
        <authorList>
            <person name="Read B.A."/>
            <person name="Kegel J."/>
            <person name="Klute M.J."/>
            <person name="Kuo A."/>
            <person name="Lefebvre S.C."/>
            <person name="Maumus F."/>
            <person name="Mayer C."/>
            <person name="Miller J."/>
            <person name="Monier A."/>
            <person name="Salamov A."/>
            <person name="Young J."/>
            <person name="Aguilar M."/>
            <person name="Claverie J.M."/>
            <person name="Frickenhaus S."/>
            <person name="Gonzalez K."/>
            <person name="Herman E.K."/>
            <person name="Lin Y.C."/>
            <person name="Napier J."/>
            <person name="Ogata H."/>
            <person name="Sarno A.F."/>
            <person name="Shmutz J."/>
            <person name="Schroeder D."/>
            <person name="de Vargas C."/>
            <person name="Verret F."/>
            <person name="von Dassow P."/>
            <person name="Valentin K."/>
            <person name="Van de Peer Y."/>
            <person name="Wheeler G."/>
            <person name="Dacks J.B."/>
            <person name="Delwiche C.F."/>
            <person name="Dyhrman S.T."/>
            <person name="Glockner G."/>
            <person name="John U."/>
            <person name="Richards T."/>
            <person name="Worden A.Z."/>
            <person name="Zhang X."/>
            <person name="Grigoriev I.V."/>
            <person name="Allen A.E."/>
            <person name="Bidle K."/>
            <person name="Borodovsky M."/>
            <person name="Bowler C."/>
            <person name="Brownlee C."/>
            <person name="Cock J.M."/>
            <person name="Elias M."/>
            <person name="Gladyshev V.N."/>
            <person name="Groth M."/>
            <person name="Guda C."/>
            <person name="Hadaegh A."/>
            <person name="Iglesias-Rodriguez M.D."/>
            <person name="Jenkins J."/>
            <person name="Jones B.M."/>
            <person name="Lawson T."/>
            <person name="Leese F."/>
            <person name="Lindquist E."/>
            <person name="Lobanov A."/>
            <person name="Lomsadze A."/>
            <person name="Malik S.B."/>
            <person name="Marsh M.E."/>
            <person name="Mackinder L."/>
            <person name="Mock T."/>
            <person name="Mueller-Roeber B."/>
            <person name="Pagarete A."/>
            <person name="Parker M."/>
            <person name="Probert I."/>
            <person name="Quesneville H."/>
            <person name="Raines C."/>
            <person name="Rensing S.A."/>
            <person name="Riano-Pachon D.M."/>
            <person name="Richier S."/>
            <person name="Rokitta S."/>
            <person name="Shiraiwa Y."/>
            <person name="Soanes D.M."/>
            <person name="van der Giezen M."/>
            <person name="Wahlund T.M."/>
            <person name="Williams B."/>
            <person name="Wilson W."/>
            <person name="Wolfe G."/>
            <person name="Wurch L.L."/>
        </authorList>
    </citation>
    <scope>NUCLEOTIDE SEQUENCE</scope>
</reference>
<dbReference type="InterPro" id="IPR013083">
    <property type="entry name" value="Znf_RING/FYVE/PHD"/>
</dbReference>
<reference evidence="4" key="2">
    <citation type="submission" date="2024-10" db="UniProtKB">
        <authorList>
            <consortium name="EnsemblProtists"/>
        </authorList>
    </citation>
    <scope>IDENTIFICATION</scope>
</reference>
<evidence type="ECO:0000313" key="4">
    <source>
        <dbReference type="EnsemblProtists" id="EOD21872"/>
    </source>
</evidence>
<dbReference type="HOGENOM" id="CLU_1196768_0_0_1"/>
<dbReference type="GeneID" id="17267419"/>
<dbReference type="InterPro" id="IPR001841">
    <property type="entry name" value="Znf_RING"/>
</dbReference>
<feature type="region of interest" description="Disordered" evidence="2">
    <location>
        <begin position="230"/>
        <end position="251"/>
    </location>
</feature>
<keyword evidence="1" id="KW-0862">Zinc</keyword>
<dbReference type="AlphaFoldDB" id="A0A0D3JED7"/>
<dbReference type="Gene3D" id="3.30.40.10">
    <property type="entry name" value="Zinc/RING finger domain, C3HC4 (zinc finger)"/>
    <property type="match status" value="1"/>
</dbReference>
<dbReference type="SUPFAM" id="SSF57850">
    <property type="entry name" value="RING/U-box"/>
    <property type="match status" value="1"/>
</dbReference>